<evidence type="ECO:0000256" key="3">
    <source>
        <dbReference type="ARBA" id="ARBA00022475"/>
    </source>
</evidence>
<dbReference type="GO" id="GO:0005886">
    <property type="term" value="C:plasma membrane"/>
    <property type="evidence" value="ECO:0007669"/>
    <property type="project" value="UniProtKB-SubCell"/>
</dbReference>
<protein>
    <submittedName>
        <fullName evidence="14">OLC1v1007809C1</fullName>
    </submittedName>
</protein>
<evidence type="ECO:0000313" key="14">
    <source>
        <dbReference type="EMBL" id="CAI9108246.1"/>
    </source>
</evidence>
<evidence type="ECO:0000256" key="7">
    <source>
        <dbReference type="ARBA" id="ARBA00022737"/>
    </source>
</evidence>
<evidence type="ECO:0000256" key="11">
    <source>
        <dbReference type="ARBA" id="ARBA00023180"/>
    </source>
</evidence>
<comment type="similarity">
    <text evidence="2">Belongs to the RLP family.</text>
</comment>
<evidence type="ECO:0000256" key="1">
    <source>
        <dbReference type="ARBA" id="ARBA00004251"/>
    </source>
</evidence>
<dbReference type="InterPro" id="IPR032675">
    <property type="entry name" value="LRR_dom_sf"/>
</dbReference>
<dbReference type="PANTHER" id="PTHR27004">
    <property type="entry name" value="RECEPTOR-LIKE PROTEIN 12 ISOFORM X1"/>
    <property type="match status" value="1"/>
</dbReference>
<keyword evidence="4" id="KW-0433">Leucine-rich repeat</keyword>
<accession>A0AAV1DMI3</accession>
<dbReference type="FunFam" id="3.80.10.10:FF:000041">
    <property type="entry name" value="LRR receptor-like serine/threonine-protein kinase ERECTA"/>
    <property type="match status" value="1"/>
</dbReference>
<feature type="chain" id="PRO_5044021516" evidence="12">
    <location>
        <begin position="25"/>
        <end position="287"/>
    </location>
</feature>
<dbReference type="Proteomes" id="UP001161247">
    <property type="component" value="Chromosome 6"/>
</dbReference>
<keyword evidence="15" id="KW-1185">Reference proteome</keyword>
<feature type="signal peptide" evidence="12">
    <location>
        <begin position="1"/>
        <end position="24"/>
    </location>
</feature>
<dbReference type="Pfam" id="PF13855">
    <property type="entry name" value="LRR_8"/>
    <property type="match status" value="1"/>
</dbReference>
<keyword evidence="11" id="KW-0325">Glycoprotein</keyword>
<feature type="domain" description="Leucine-rich repeat-containing N-terminal plant-type" evidence="13">
    <location>
        <begin position="25"/>
        <end position="64"/>
    </location>
</feature>
<evidence type="ECO:0000256" key="4">
    <source>
        <dbReference type="ARBA" id="ARBA00022614"/>
    </source>
</evidence>
<dbReference type="Gene3D" id="3.80.10.10">
    <property type="entry name" value="Ribonuclease Inhibitor"/>
    <property type="match status" value="2"/>
</dbReference>
<dbReference type="EMBL" id="OX459123">
    <property type="protein sequence ID" value="CAI9108246.1"/>
    <property type="molecule type" value="Genomic_DNA"/>
</dbReference>
<evidence type="ECO:0000313" key="15">
    <source>
        <dbReference type="Proteomes" id="UP001161247"/>
    </source>
</evidence>
<evidence type="ECO:0000256" key="5">
    <source>
        <dbReference type="ARBA" id="ARBA00022692"/>
    </source>
</evidence>
<proteinExistence type="inferred from homology"/>
<keyword evidence="6 12" id="KW-0732">Signal</keyword>
<keyword evidence="3" id="KW-1003">Cell membrane</keyword>
<dbReference type="InterPro" id="IPR013210">
    <property type="entry name" value="LRR_N_plant-typ"/>
</dbReference>
<gene>
    <name evidence="14" type="ORF">OLC1_LOCUS16358</name>
</gene>
<evidence type="ECO:0000256" key="6">
    <source>
        <dbReference type="ARBA" id="ARBA00022729"/>
    </source>
</evidence>
<organism evidence="14 15">
    <name type="scientific">Oldenlandia corymbosa var. corymbosa</name>
    <dbReference type="NCBI Taxonomy" id="529605"/>
    <lineage>
        <taxon>Eukaryota</taxon>
        <taxon>Viridiplantae</taxon>
        <taxon>Streptophyta</taxon>
        <taxon>Embryophyta</taxon>
        <taxon>Tracheophyta</taxon>
        <taxon>Spermatophyta</taxon>
        <taxon>Magnoliopsida</taxon>
        <taxon>eudicotyledons</taxon>
        <taxon>Gunneridae</taxon>
        <taxon>Pentapetalae</taxon>
        <taxon>asterids</taxon>
        <taxon>lamiids</taxon>
        <taxon>Gentianales</taxon>
        <taxon>Rubiaceae</taxon>
        <taxon>Rubioideae</taxon>
        <taxon>Spermacoceae</taxon>
        <taxon>Hedyotis-Oldenlandia complex</taxon>
        <taxon>Oldenlandia</taxon>
    </lineage>
</organism>
<keyword evidence="8" id="KW-1133">Transmembrane helix</keyword>
<dbReference type="Pfam" id="PF00560">
    <property type="entry name" value="LRR_1"/>
    <property type="match status" value="1"/>
</dbReference>
<name>A0AAV1DMI3_OLDCO</name>
<dbReference type="Pfam" id="PF08263">
    <property type="entry name" value="LRRNT_2"/>
    <property type="match status" value="1"/>
</dbReference>
<evidence type="ECO:0000256" key="8">
    <source>
        <dbReference type="ARBA" id="ARBA00022989"/>
    </source>
</evidence>
<evidence type="ECO:0000256" key="10">
    <source>
        <dbReference type="ARBA" id="ARBA00023170"/>
    </source>
</evidence>
<reference evidence="14" key="1">
    <citation type="submission" date="2023-03" db="EMBL/GenBank/DDBJ databases">
        <authorList>
            <person name="Julca I."/>
        </authorList>
    </citation>
    <scope>NUCLEOTIDE SEQUENCE</scope>
</reference>
<sequence length="287" mass="31589">MGISVNPLVLHFLCISASVYDVSSLNSEGQTLLSLLRYWDVVPPIPSTWNASHSTPCFWDGVICETDFVVSLNLSDYNFSGQLGHEIGDLKHLRSIRAIASFSLQIGEVGVSSFGLQQAERLNKLTGTIPDCFGNMSKLIMLDLQSNRFHGTIPSSLQKVNTLTFLALSTNQFEGALPSSLCTLENLEDLLLSDNKFTGTIPDFFGNMSKLSVLDLRKNSLRRMITTNFPEGSRLSFLSLSDNQLEGPLPKSLLNCSSFKILNVTSCPTLLPGKLNDLFISLNLINY</sequence>
<evidence type="ECO:0000259" key="13">
    <source>
        <dbReference type="Pfam" id="PF08263"/>
    </source>
</evidence>
<dbReference type="AlphaFoldDB" id="A0AAV1DMI3"/>
<evidence type="ECO:0000256" key="12">
    <source>
        <dbReference type="SAM" id="SignalP"/>
    </source>
</evidence>
<keyword evidence="5" id="KW-0812">Transmembrane</keyword>
<comment type="subcellular location">
    <subcellularLocation>
        <location evidence="1">Cell membrane</location>
        <topology evidence="1">Single-pass type I membrane protein</topology>
    </subcellularLocation>
</comment>
<evidence type="ECO:0000256" key="2">
    <source>
        <dbReference type="ARBA" id="ARBA00009592"/>
    </source>
</evidence>
<dbReference type="PANTHER" id="PTHR27004:SF392">
    <property type="entry name" value="OS04G0677200 PROTEIN"/>
    <property type="match status" value="1"/>
</dbReference>
<keyword evidence="7" id="KW-0677">Repeat</keyword>
<keyword evidence="9" id="KW-0472">Membrane</keyword>
<dbReference type="SUPFAM" id="SSF52058">
    <property type="entry name" value="L domain-like"/>
    <property type="match status" value="1"/>
</dbReference>
<dbReference type="InterPro" id="IPR001611">
    <property type="entry name" value="Leu-rich_rpt"/>
</dbReference>
<evidence type="ECO:0000256" key="9">
    <source>
        <dbReference type="ARBA" id="ARBA00023136"/>
    </source>
</evidence>
<keyword evidence="10" id="KW-0675">Receptor</keyword>